<dbReference type="InterPro" id="IPR051681">
    <property type="entry name" value="Ser/Thr_Kinases-Pseudokinases"/>
</dbReference>
<evidence type="ECO:0000256" key="3">
    <source>
        <dbReference type="ARBA" id="ARBA00022777"/>
    </source>
</evidence>
<accession>A0A2Z6S8E8</accession>
<keyword evidence="1" id="KW-0808">Transferase</keyword>
<protein>
    <recommendedName>
        <fullName evidence="5">Protein kinase domain-containing protein</fullName>
    </recommendedName>
</protein>
<keyword evidence="2" id="KW-0547">Nucleotide-binding</keyword>
<dbReference type="InterPro" id="IPR000719">
    <property type="entry name" value="Prot_kinase_dom"/>
</dbReference>
<organism evidence="6 7">
    <name type="scientific">Rhizophagus clarus</name>
    <dbReference type="NCBI Taxonomy" id="94130"/>
    <lineage>
        <taxon>Eukaryota</taxon>
        <taxon>Fungi</taxon>
        <taxon>Fungi incertae sedis</taxon>
        <taxon>Mucoromycota</taxon>
        <taxon>Glomeromycotina</taxon>
        <taxon>Glomeromycetes</taxon>
        <taxon>Glomerales</taxon>
        <taxon>Glomeraceae</taxon>
        <taxon>Rhizophagus</taxon>
    </lineage>
</organism>
<reference evidence="6 7" key="1">
    <citation type="submission" date="2017-11" db="EMBL/GenBank/DDBJ databases">
        <title>The genome of Rhizophagus clarus HR1 reveals common genetic basis of auxotrophy among arbuscular mycorrhizal fungi.</title>
        <authorList>
            <person name="Kobayashi Y."/>
        </authorList>
    </citation>
    <scope>NUCLEOTIDE SEQUENCE [LARGE SCALE GENOMIC DNA]</scope>
    <source>
        <strain evidence="6 7">HR1</strain>
    </source>
</reference>
<dbReference type="Pfam" id="PF07714">
    <property type="entry name" value="PK_Tyr_Ser-Thr"/>
    <property type="match status" value="1"/>
</dbReference>
<dbReference type="GO" id="GO:0005524">
    <property type="term" value="F:ATP binding"/>
    <property type="evidence" value="ECO:0007669"/>
    <property type="project" value="UniProtKB-KW"/>
</dbReference>
<proteinExistence type="predicted"/>
<dbReference type="Gene3D" id="1.10.510.10">
    <property type="entry name" value="Transferase(Phosphotransferase) domain 1"/>
    <property type="match status" value="1"/>
</dbReference>
<name>A0A2Z6S8E8_9GLOM</name>
<evidence type="ECO:0000313" key="6">
    <source>
        <dbReference type="EMBL" id="GBC09363.1"/>
    </source>
</evidence>
<dbReference type="InterPro" id="IPR011009">
    <property type="entry name" value="Kinase-like_dom_sf"/>
</dbReference>
<dbReference type="InterPro" id="IPR001245">
    <property type="entry name" value="Ser-Thr/Tyr_kinase_cat_dom"/>
</dbReference>
<comment type="caution">
    <text evidence="6">The sequence shown here is derived from an EMBL/GenBank/DDBJ whole genome shotgun (WGS) entry which is preliminary data.</text>
</comment>
<evidence type="ECO:0000256" key="4">
    <source>
        <dbReference type="ARBA" id="ARBA00022840"/>
    </source>
</evidence>
<dbReference type="Proteomes" id="UP000247702">
    <property type="component" value="Unassembled WGS sequence"/>
</dbReference>
<sequence length="1344" mass="158450">MSSQCKDCGEIYTINRWCKPCQLKNYKKNIANWTTDNGNEKIDDLIQKIQIKIYLAYDIIVKWIPYNQFNDIKEIADNDIFTIYSAIWNDCLLEYDNYNKMTSNKKVTLRSLYNSWDPRETTLEFLEEVRTFSGQNAQNITMYGISHNPNTKEYIIVLEDSYCKECVNQYTIVHSKWCSPCQINNLKQNFANWTNESEKINDFILEKRLKIDLYYSTLVEWLPYNQFNDIKEISKTSSSIIYSAIWNNGPLEYDINGKKKERIPNKNVILKYICNSKSNTSQFLYKVKIYKKYEHKINKIYGISQSSDTKDYIMVLNNYLCKKCGKIYSDINSKWCIVCHINGIKQNFASWTSGNVKIDNFIQDMQLKISSPYTVIIEWIPYNQFTNVEKIGESTLHSAIWTEGPLQYDILKYKQKRIPNKVVILKYSYSLNEIKSYLGEAYGITLHPDTDDYILVLNDYYYCKRCGGKYIIIGDNKWCKPCQINNLKQNFANWTSKNEKIDEFIQEMQIKIERSSEIIVEWIPYNQFNNIKEIGRDGSAIIYSAIWKNGQLSYDKYKEEQKRIPNKKVILKCLCNSQNNISGFLDEFKLYKRNNYIYLTVYGISQNPDTRDYIMIVENGYCNNCGSLYPDKYRKWCKLCQINNLKQNFANWTSGNKNIDDFIQEMQLKIERSCDTIVEWIPYNQFNNIKEIGRDDFDKLYSAIWKDGPLYCNYKRELIRLSNNKVILKYLHNIQDITSSEFLNKVKLFKDQICGLSQNPNTKDCILVYRSYYCKKCGDKYIFMNFKWCKSCQLNNLNQNFANWTSGNKKIDDFIHEIRLKNGSLTDIIVEWIPYNQFNNIKNIYNDSLITIDSAIWIDGPLKYKSSERRWIRIAYKKVALKYLYNTQNDISKLLSEINLYFNNKYNIKIYGISQDPYTKDYIVILQNGYCEKCGKMYVNMKDKWCNPCQINNLKQNFTNWTTENEKIDEFIQSMQLGIKNCDDIVVEWIPYNKFNDIKEIGKGGFATVNLAIWTDGPLKYENKKKKWERIPNEKVALKRLYNSQNINSEFLNEVKAYSNSYSNSIDNNPFNNDGVLKIYGISWDQYTKDYIIVLQYAIEGNLCNYKEISKDWYWFERLYLLRNIIKGLEKIHKIHLVHRDFHTGNILMLSERAWNSRSNKVCISDMGLCGEVNIIDETKIYGVMPYMAPEVLRGNPYTQAADIYSFGMIMYFVATGRQPFENCAHDQYLALDICEGTRPEINEQGVPEYCIDIMKMCWDSNPKKRPTANEIEKLIDVYNSERSKEIAKQNDNADEYRKANLLSVENNQPIATHPQAYYTSRLLNSFTKDLSDTAECLECAIND</sequence>
<gene>
    <name evidence="6" type="ORF">RclHR1_00880017</name>
</gene>
<dbReference type="EMBL" id="BEXD01004292">
    <property type="protein sequence ID" value="GBC09363.1"/>
    <property type="molecule type" value="Genomic_DNA"/>
</dbReference>
<dbReference type="PROSITE" id="PS50011">
    <property type="entry name" value="PROTEIN_KINASE_DOM"/>
    <property type="match status" value="1"/>
</dbReference>
<dbReference type="PANTHER" id="PTHR44329:SF288">
    <property type="entry name" value="MITOGEN-ACTIVATED PROTEIN KINASE KINASE KINASE 20"/>
    <property type="match status" value="1"/>
</dbReference>
<evidence type="ECO:0000259" key="5">
    <source>
        <dbReference type="PROSITE" id="PS50011"/>
    </source>
</evidence>
<dbReference type="PANTHER" id="PTHR44329">
    <property type="entry name" value="SERINE/THREONINE-PROTEIN KINASE TNNI3K-RELATED"/>
    <property type="match status" value="1"/>
</dbReference>
<dbReference type="SUPFAM" id="SSF56112">
    <property type="entry name" value="Protein kinase-like (PK-like)"/>
    <property type="match status" value="1"/>
</dbReference>
<keyword evidence="3" id="KW-0418">Kinase</keyword>
<evidence type="ECO:0000256" key="2">
    <source>
        <dbReference type="ARBA" id="ARBA00022741"/>
    </source>
</evidence>
<evidence type="ECO:0000313" key="7">
    <source>
        <dbReference type="Proteomes" id="UP000247702"/>
    </source>
</evidence>
<keyword evidence="7" id="KW-1185">Reference proteome</keyword>
<dbReference type="GO" id="GO:0004674">
    <property type="term" value="F:protein serine/threonine kinase activity"/>
    <property type="evidence" value="ECO:0007669"/>
    <property type="project" value="TreeGrafter"/>
</dbReference>
<feature type="domain" description="Protein kinase" evidence="5">
    <location>
        <begin position="995"/>
        <end position="1280"/>
    </location>
</feature>
<keyword evidence="4" id="KW-0067">ATP-binding</keyword>
<evidence type="ECO:0000256" key="1">
    <source>
        <dbReference type="ARBA" id="ARBA00022679"/>
    </source>
</evidence>